<dbReference type="KEGG" id="rmb:K529_008905"/>
<dbReference type="RefSeq" id="WP_005629192.1">
    <property type="nucleotide sequence ID" value="NZ_CP015230.1"/>
</dbReference>
<accession>A0A1B1A2R4</accession>
<reference evidence="1 2" key="1">
    <citation type="journal article" date="2016" name="ISME J.">
        <title>Global occurrence and heterogeneity of the Roseobacter-clade species Ruegeria mobilis.</title>
        <authorList>
            <person name="Sonnenschein E."/>
            <person name="Gram L."/>
        </authorList>
    </citation>
    <scope>NUCLEOTIDE SEQUENCE [LARGE SCALE GENOMIC DNA]</scope>
    <source>
        <strain evidence="1 2">F1926</strain>
    </source>
</reference>
<organism evidence="1 2">
    <name type="scientific">Tritonibacter mobilis F1926</name>
    <dbReference type="NCBI Taxonomy" id="1265309"/>
    <lineage>
        <taxon>Bacteria</taxon>
        <taxon>Pseudomonadati</taxon>
        <taxon>Pseudomonadota</taxon>
        <taxon>Alphaproteobacteria</taxon>
        <taxon>Rhodobacterales</taxon>
        <taxon>Paracoccaceae</taxon>
        <taxon>Tritonibacter</taxon>
    </lineage>
</organism>
<dbReference type="Pfam" id="PF21843">
    <property type="entry name" value="DUF6902"/>
    <property type="match status" value="1"/>
</dbReference>
<evidence type="ECO:0000313" key="2">
    <source>
        <dbReference type="Proteomes" id="UP000013243"/>
    </source>
</evidence>
<proteinExistence type="predicted"/>
<dbReference type="Proteomes" id="UP000013243">
    <property type="component" value="Chromosome"/>
</dbReference>
<sequence length="354" mass="40214">MGQVLSFSNARLNKARTGVYGLLESFGSFRRDPLDVLWLKENAELLNVLETTDCNISEGGLEPLLPFYEGSLRHLNFFRQYYRFILSICLDLEDLGVPGQRGEVMAEWIASQNVGAHELSDLQRGEARRLLARRGVELRDVEGLDDRLRAFMRRTSGFAVPNRKAAYELTHVVFYLTEYGRKPLQLEEPERQSLLFAGLIAFLDQDSDLLAEICIALTFCDERPPQDWCHWLEQQTQRFTLQSVPGRVGHDDYHPYLMCNWFQLLVGRTGFSDADCKGTVVIEGPGRPGALRGMSMALYTLLDQAPGSWARVREPLLQSLSSEEGDVLRRAEESTQVFEPFFETFSRFGQVGSA</sequence>
<dbReference type="OrthoDB" id="7810029at2"/>
<dbReference type="InterPro" id="IPR054197">
    <property type="entry name" value="DUF6902"/>
</dbReference>
<dbReference type="STRING" id="1265309.K529_008905"/>
<dbReference type="EMBL" id="CP015230">
    <property type="protein sequence ID" value="ANP40880.1"/>
    <property type="molecule type" value="Genomic_DNA"/>
</dbReference>
<dbReference type="GeneID" id="28249947"/>
<gene>
    <name evidence="1" type="ORF">K529_008905</name>
</gene>
<protein>
    <submittedName>
        <fullName evidence="1">Uncharacterized protein</fullName>
    </submittedName>
</protein>
<name>A0A1B1A2R4_9RHOB</name>
<dbReference type="AlphaFoldDB" id="A0A1B1A2R4"/>
<evidence type="ECO:0000313" key="1">
    <source>
        <dbReference type="EMBL" id="ANP40880.1"/>
    </source>
</evidence>